<dbReference type="PANTHER" id="PTHR31503">
    <property type="entry name" value="VACUOLAR CALCIUM ION TRANSPORTER"/>
    <property type="match status" value="1"/>
</dbReference>
<dbReference type="Gene3D" id="1.20.1420.30">
    <property type="entry name" value="NCX, central ion-binding region"/>
    <property type="match status" value="1"/>
</dbReference>
<feature type="transmembrane region" description="Helical" evidence="10">
    <location>
        <begin position="335"/>
        <end position="355"/>
    </location>
</feature>
<evidence type="ECO:0000256" key="8">
    <source>
        <dbReference type="ARBA" id="ARBA00023065"/>
    </source>
</evidence>
<evidence type="ECO:0000256" key="4">
    <source>
        <dbReference type="ARBA" id="ARBA00022568"/>
    </source>
</evidence>
<keyword evidence="8 10" id="KW-0406">Ion transport</keyword>
<dbReference type="InterPro" id="IPR004798">
    <property type="entry name" value="CAX-like"/>
</dbReference>
<comment type="caution">
    <text evidence="13">The sequence shown here is derived from an EMBL/GenBank/DDBJ whole genome shotgun (WGS) entry which is preliminary data.</text>
</comment>
<organism evidence="13 14">
    <name type="scientific">Entomortierella chlamydospora</name>
    <dbReference type="NCBI Taxonomy" id="101097"/>
    <lineage>
        <taxon>Eukaryota</taxon>
        <taxon>Fungi</taxon>
        <taxon>Fungi incertae sedis</taxon>
        <taxon>Mucoromycota</taxon>
        <taxon>Mortierellomycotina</taxon>
        <taxon>Mortierellomycetes</taxon>
        <taxon>Mortierellales</taxon>
        <taxon>Mortierellaceae</taxon>
        <taxon>Entomortierella</taxon>
    </lineage>
</organism>
<dbReference type="GO" id="GO:0015369">
    <property type="term" value="F:calcium:proton antiporter activity"/>
    <property type="evidence" value="ECO:0007669"/>
    <property type="project" value="UniProtKB-UniRule"/>
</dbReference>
<dbReference type="PANTHER" id="PTHR31503:SF22">
    <property type="entry name" value="VACUOLAR CALCIUM ION TRANSPORTER"/>
    <property type="match status" value="1"/>
</dbReference>
<dbReference type="InterPro" id="IPR004713">
    <property type="entry name" value="CaH_exchang"/>
</dbReference>
<comment type="similarity">
    <text evidence="2 10">Belongs to the Ca(2+):cation antiporter (CaCA) (TC 2.A.19) family.</text>
</comment>
<keyword evidence="7 10" id="KW-1133">Transmembrane helix</keyword>
<comment type="subcellular location">
    <subcellularLocation>
        <location evidence="1">Endomembrane system</location>
        <topology evidence="1">Multi-pass membrane protein</topology>
    </subcellularLocation>
    <subcellularLocation>
        <location evidence="10">Vacuole membrane</location>
    </subcellularLocation>
</comment>
<keyword evidence="5 10" id="KW-0812">Transmembrane</keyword>
<feature type="transmembrane region" description="Helical" evidence="10">
    <location>
        <begin position="299"/>
        <end position="323"/>
    </location>
</feature>
<evidence type="ECO:0000256" key="2">
    <source>
        <dbReference type="ARBA" id="ARBA00008170"/>
    </source>
</evidence>
<feature type="transmembrane region" description="Helical" evidence="10">
    <location>
        <begin position="261"/>
        <end position="279"/>
    </location>
</feature>
<keyword evidence="10" id="KW-0926">Vacuole</keyword>
<dbReference type="NCBIfam" id="TIGR00378">
    <property type="entry name" value="cax"/>
    <property type="match status" value="1"/>
</dbReference>
<evidence type="ECO:0000256" key="3">
    <source>
        <dbReference type="ARBA" id="ARBA00022448"/>
    </source>
</evidence>
<keyword evidence="6 10" id="KW-0106">Calcium</keyword>
<dbReference type="Pfam" id="PF01699">
    <property type="entry name" value="Na_Ca_ex"/>
    <property type="match status" value="2"/>
</dbReference>
<feature type="domain" description="Sodium/calcium exchanger membrane region" evidence="12">
    <location>
        <begin position="304"/>
        <end position="390"/>
    </location>
</feature>
<keyword evidence="3 10" id="KW-0813">Transport</keyword>
<evidence type="ECO:0000256" key="11">
    <source>
        <dbReference type="SAM" id="MobiDB-lite"/>
    </source>
</evidence>
<comment type="function">
    <text evidence="10">Has a role in promoting intracellular calcium ion sequestration via the exchange of calcium ions for hydrogen ions across the vacuolar membrane. Involved also in manganese ion homeostasis via its uptake into the vacuole.</text>
</comment>
<feature type="transmembrane region" description="Helical" evidence="10">
    <location>
        <begin position="223"/>
        <end position="241"/>
    </location>
</feature>
<evidence type="ECO:0000259" key="12">
    <source>
        <dbReference type="Pfam" id="PF01699"/>
    </source>
</evidence>
<feature type="transmembrane region" description="Helical" evidence="10">
    <location>
        <begin position="190"/>
        <end position="211"/>
    </location>
</feature>
<sequence length="390" mass="42514">MEGTHTNKTFLEQTASPLVSNIRSVPIPCNWDKSHRDDSCLDEASNNSISASRPTSSNSNIDPDHVSSRYERQIIARSGLSRHSTFQTMRLSTWHHLKTGIFARNTNGLLVFFPLGIIADVFHWSDAAVFVLNLIAIIPLAKLHSHTADDICSHLGEVPGTLAAATLRNAAELILAIIVLKNGEIDVVRASVLGSILFNLLLVLGCYFLAGGIKYKVQTFNQSAAQMSASLLALSCLSLIIPAAHNATSKAVDKSFGSQQVSYGLSIILLVVYALYLLFQIKTHQHLYEVEQEEQKRRFPLWLGVLLLAIFTIAIAICGEYLVDSMSGLSKAWGINPTFIGMVLLPIVSKAFELFDAISIAMKNKAQTVIEKAIGSSTQTAPFIAPVLVI</sequence>
<evidence type="ECO:0000256" key="7">
    <source>
        <dbReference type="ARBA" id="ARBA00022989"/>
    </source>
</evidence>
<feature type="region of interest" description="Disordered" evidence="11">
    <location>
        <begin position="42"/>
        <end position="65"/>
    </location>
</feature>
<feature type="domain" description="Sodium/calcium exchanger membrane region" evidence="12">
    <location>
        <begin position="127"/>
        <end position="281"/>
    </location>
</feature>
<dbReference type="Proteomes" id="UP000703661">
    <property type="component" value="Unassembled WGS sequence"/>
</dbReference>
<evidence type="ECO:0000256" key="1">
    <source>
        <dbReference type="ARBA" id="ARBA00004127"/>
    </source>
</evidence>
<protein>
    <recommendedName>
        <fullName evidence="10">Vacuolar calcium ion transporter</fullName>
    </recommendedName>
</protein>
<dbReference type="GO" id="GO:0006874">
    <property type="term" value="P:intracellular calcium ion homeostasis"/>
    <property type="evidence" value="ECO:0007669"/>
    <property type="project" value="TreeGrafter"/>
</dbReference>
<keyword evidence="9 10" id="KW-0472">Membrane</keyword>
<gene>
    <name evidence="13" type="ORF">BGZ80_006363</name>
</gene>
<evidence type="ECO:0000256" key="5">
    <source>
        <dbReference type="ARBA" id="ARBA00022692"/>
    </source>
</evidence>
<reference evidence="13" key="1">
    <citation type="journal article" date="2020" name="Fungal Divers.">
        <title>Resolving the Mortierellaceae phylogeny through synthesis of multi-gene phylogenetics and phylogenomics.</title>
        <authorList>
            <person name="Vandepol N."/>
            <person name="Liber J."/>
            <person name="Desiro A."/>
            <person name="Na H."/>
            <person name="Kennedy M."/>
            <person name="Barry K."/>
            <person name="Grigoriev I.V."/>
            <person name="Miller A.N."/>
            <person name="O'Donnell K."/>
            <person name="Stajich J.E."/>
            <person name="Bonito G."/>
        </authorList>
    </citation>
    <scope>NUCLEOTIDE SEQUENCE</scope>
    <source>
        <strain evidence="13">NRRL 2769</strain>
    </source>
</reference>
<feature type="compositionally biased region" description="Polar residues" evidence="11">
    <location>
        <begin position="44"/>
        <end position="61"/>
    </location>
</feature>
<name>A0A9P6MZK2_9FUNG</name>
<feature type="non-terminal residue" evidence="13">
    <location>
        <position position="1"/>
    </location>
</feature>
<dbReference type="GO" id="GO:0005774">
    <property type="term" value="C:vacuolar membrane"/>
    <property type="evidence" value="ECO:0007669"/>
    <property type="project" value="UniProtKB-SubCell"/>
</dbReference>
<evidence type="ECO:0000256" key="6">
    <source>
        <dbReference type="ARBA" id="ARBA00022837"/>
    </source>
</evidence>
<evidence type="ECO:0000256" key="9">
    <source>
        <dbReference type="ARBA" id="ARBA00023136"/>
    </source>
</evidence>
<evidence type="ECO:0000313" key="14">
    <source>
        <dbReference type="Proteomes" id="UP000703661"/>
    </source>
</evidence>
<keyword evidence="10" id="KW-0050">Antiport</keyword>
<accession>A0A9P6MZK2</accession>
<dbReference type="EMBL" id="JAAAID010000314">
    <property type="protein sequence ID" value="KAG0019056.1"/>
    <property type="molecule type" value="Genomic_DNA"/>
</dbReference>
<dbReference type="InterPro" id="IPR044880">
    <property type="entry name" value="NCX_ion-bd_dom_sf"/>
</dbReference>
<keyword evidence="14" id="KW-1185">Reference proteome</keyword>
<dbReference type="GO" id="GO:0012505">
    <property type="term" value="C:endomembrane system"/>
    <property type="evidence" value="ECO:0007669"/>
    <property type="project" value="UniProtKB-SubCell"/>
</dbReference>
<evidence type="ECO:0000313" key="13">
    <source>
        <dbReference type="EMBL" id="KAG0019056.1"/>
    </source>
</evidence>
<evidence type="ECO:0000256" key="10">
    <source>
        <dbReference type="RuleBase" id="RU365028"/>
    </source>
</evidence>
<proteinExistence type="inferred from homology"/>
<dbReference type="AlphaFoldDB" id="A0A9P6MZK2"/>
<keyword evidence="4 10" id="KW-0109">Calcium transport</keyword>
<dbReference type="InterPro" id="IPR004837">
    <property type="entry name" value="NaCa_Exmemb"/>
</dbReference>
<comment type="caution">
    <text evidence="10">Lacks conserved residue(s) required for the propagation of feature annotation.</text>
</comment>